<keyword evidence="2" id="KW-0732">Signal</keyword>
<feature type="compositionally biased region" description="Low complexity" evidence="1">
    <location>
        <begin position="126"/>
        <end position="138"/>
    </location>
</feature>
<sequence length="217" mass="23810">MRLSLSLIFVVHRCTPLALRPASATAFDAQWRYYSWRSPSHSRRLGQGSTSTRRLISPLAQRHGCLADAYPEPRKRIAREWFESRVGGTKSCRRAERHVPKQRAHTALTAVAAGWLHSICTIYSGRTTPSRPHPTTHLQPPPPPRQTPTSAHCAVAPILTHTALARCARNHFEGTRVSGCRERTVGLELDDVRVDKSCGKGDAHGDGVGGFVQVGGA</sequence>
<evidence type="ECO:0008006" key="5">
    <source>
        <dbReference type="Google" id="ProtNLM"/>
    </source>
</evidence>
<protein>
    <recommendedName>
        <fullName evidence="5">Secreted protein</fullName>
    </recommendedName>
</protein>
<proteinExistence type="predicted"/>
<organism evidence="3 4">
    <name type="scientific">Mycena chlorophos</name>
    <name type="common">Agaric fungus</name>
    <name type="synonym">Agaricus chlorophos</name>
    <dbReference type="NCBI Taxonomy" id="658473"/>
    <lineage>
        <taxon>Eukaryota</taxon>
        <taxon>Fungi</taxon>
        <taxon>Dikarya</taxon>
        <taxon>Basidiomycota</taxon>
        <taxon>Agaricomycotina</taxon>
        <taxon>Agaricomycetes</taxon>
        <taxon>Agaricomycetidae</taxon>
        <taxon>Agaricales</taxon>
        <taxon>Marasmiineae</taxon>
        <taxon>Mycenaceae</taxon>
        <taxon>Mycena</taxon>
    </lineage>
</organism>
<evidence type="ECO:0000313" key="4">
    <source>
        <dbReference type="Proteomes" id="UP000815677"/>
    </source>
</evidence>
<gene>
    <name evidence="3" type="ORF">MCHLO_03438</name>
</gene>
<dbReference type="Proteomes" id="UP000815677">
    <property type="component" value="Unassembled WGS sequence"/>
</dbReference>
<evidence type="ECO:0000313" key="3">
    <source>
        <dbReference type="EMBL" id="GAT45887.1"/>
    </source>
</evidence>
<keyword evidence="4" id="KW-1185">Reference proteome</keyword>
<evidence type="ECO:0000256" key="1">
    <source>
        <dbReference type="SAM" id="MobiDB-lite"/>
    </source>
</evidence>
<feature type="signal peptide" evidence="2">
    <location>
        <begin position="1"/>
        <end position="16"/>
    </location>
</feature>
<feature type="region of interest" description="Disordered" evidence="1">
    <location>
        <begin position="126"/>
        <end position="150"/>
    </location>
</feature>
<feature type="chain" id="PRO_5047085024" description="Secreted protein" evidence="2">
    <location>
        <begin position="17"/>
        <end position="217"/>
    </location>
</feature>
<name>A0ABQ0L406_MYCCL</name>
<accession>A0ABQ0L406</accession>
<reference evidence="3" key="1">
    <citation type="submission" date="2014-09" db="EMBL/GenBank/DDBJ databases">
        <title>Genome sequence of the luminous mushroom Mycena chlorophos for searching fungal bioluminescence genes.</title>
        <authorList>
            <person name="Tanaka Y."/>
            <person name="Kasuga D."/>
            <person name="Oba Y."/>
            <person name="Hase S."/>
            <person name="Sato K."/>
            <person name="Oba Y."/>
            <person name="Sakakibara Y."/>
        </authorList>
    </citation>
    <scope>NUCLEOTIDE SEQUENCE</scope>
</reference>
<dbReference type="EMBL" id="DF841871">
    <property type="protein sequence ID" value="GAT45887.1"/>
    <property type="molecule type" value="Genomic_DNA"/>
</dbReference>
<evidence type="ECO:0000256" key="2">
    <source>
        <dbReference type="SAM" id="SignalP"/>
    </source>
</evidence>